<feature type="compositionally biased region" description="Polar residues" evidence="1">
    <location>
        <begin position="40"/>
        <end position="49"/>
    </location>
</feature>
<feature type="region of interest" description="Disordered" evidence="1">
    <location>
        <begin position="40"/>
        <end position="62"/>
    </location>
</feature>
<name>A0A5B7DQD3_PORTR</name>
<organism evidence="2 3">
    <name type="scientific">Portunus trituberculatus</name>
    <name type="common">Swimming crab</name>
    <name type="synonym">Neptunus trituberculatus</name>
    <dbReference type="NCBI Taxonomy" id="210409"/>
    <lineage>
        <taxon>Eukaryota</taxon>
        <taxon>Metazoa</taxon>
        <taxon>Ecdysozoa</taxon>
        <taxon>Arthropoda</taxon>
        <taxon>Crustacea</taxon>
        <taxon>Multicrustacea</taxon>
        <taxon>Malacostraca</taxon>
        <taxon>Eumalacostraca</taxon>
        <taxon>Eucarida</taxon>
        <taxon>Decapoda</taxon>
        <taxon>Pleocyemata</taxon>
        <taxon>Brachyura</taxon>
        <taxon>Eubrachyura</taxon>
        <taxon>Portunoidea</taxon>
        <taxon>Portunidae</taxon>
        <taxon>Portuninae</taxon>
        <taxon>Portunus</taxon>
    </lineage>
</organism>
<dbReference type="AlphaFoldDB" id="A0A5B7DQD3"/>
<proteinExistence type="predicted"/>
<evidence type="ECO:0000313" key="2">
    <source>
        <dbReference type="EMBL" id="MPC23862.1"/>
    </source>
</evidence>
<evidence type="ECO:0000256" key="1">
    <source>
        <dbReference type="SAM" id="MobiDB-lite"/>
    </source>
</evidence>
<protein>
    <submittedName>
        <fullName evidence="2">Uncharacterized protein</fullName>
    </submittedName>
</protein>
<comment type="caution">
    <text evidence="2">The sequence shown here is derived from an EMBL/GenBank/DDBJ whole genome shotgun (WGS) entry which is preliminary data.</text>
</comment>
<reference evidence="2 3" key="1">
    <citation type="submission" date="2019-05" db="EMBL/GenBank/DDBJ databases">
        <title>Another draft genome of Portunus trituberculatus and its Hox gene families provides insights of decapod evolution.</title>
        <authorList>
            <person name="Jeong J.-H."/>
            <person name="Song I."/>
            <person name="Kim S."/>
            <person name="Choi T."/>
            <person name="Kim D."/>
            <person name="Ryu S."/>
            <person name="Kim W."/>
        </authorList>
    </citation>
    <scope>NUCLEOTIDE SEQUENCE [LARGE SCALE GENOMIC DNA]</scope>
    <source>
        <tissue evidence="2">Muscle</tissue>
    </source>
</reference>
<gene>
    <name evidence="2" type="ORF">E2C01_016929</name>
</gene>
<keyword evidence="3" id="KW-1185">Reference proteome</keyword>
<evidence type="ECO:0000313" key="3">
    <source>
        <dbReference type="Proteomes" id="UP000324222"/>
    </source>
</evidence>
<accession>A0A5B7DQD3</accession>
<feature type="compositionally biased region" description="Pro residues" evidence="1">
    <location>
        <begin position="51"/>
        <end position="62"/>
    </location>
</feature>
<dbReference type="EMBL" id="VSRR010001263">
    <property type="protein sequence ID" value="MPC23862.1"/>
    <property type="molecule type" value="Genomic_DNA"/>
</dbReference>
<dbReference type="Proteomes" id="UP000324222">
    <property type="component" value="Unassembled WGS sequence"/>
</dbReference>
<sequence>MVLLPFRKTNAKPCNSQRRVKVKTAITVFSPAPLTLRSTAAAKTNKYSGPSSPPPPSPPPLS</sequence>